<evidence type="ECO:0000313" key="3">
    <source>
        <dbReference type="Proteomes" id="UP000831290"/>
    </source>
</evidence>
<dbReference type="Proteomes" id="UP000831290">
    <property type="component" value="Chromosome"/>
</dbReference>
<organism evidence="2 3">
    <name type="scientific">Abyssalbus ytuae</name>
    <dbReference type="NCBI Taxonomy" id="2926907"/>
    <lineage>
        <taxon>Bacteria</taxon>
        <taxon>Pseudomonadati</taxon>
        <taxon>Bacteroidota</taxon>
        <taxon>Flavobacteriia</taxon>
        <taxon>Flavobacteriales</taxon>
        <taxon>Flavobacteriaceae</taxon>
        <taxon>Abyssalbus</taxon>
    </lineage>
</organism>
<gene>
    <name evidence="2" type="ORF">MQE35_04420</name>
</gene>
<keyword evidence="1" id="KW-0812">Transmembrane</keyword>
<keyword evidence="3" id="KW-1185">Reference proteome</keyword>
<dbReference type="KEGG" id="fbm:MQE35_04420"/>
<dbReference type="EMBL" id="CP094358">
    <property type="protein sequence ID" value="UOB18535.1"/>
    <property type="molecule type" value="Genomic_DNA"/>
</dbReference>
<evidence type="ECO:0000313" key="2">
    <source>
        <dbReference type="EMBL" id="UOB18535.1"/>
    </source>
</evidence>
<proteinExistence type="predicted"/>
<keyword evidence="1" id="KW-1133">Transmembrane helix</keyword>
<reference evidence="2" key="1">
    <citation type="submission" date="2022-03" db="EMBL/GenBank/DDBJ databases">
        <title>Description of Abyssus ytuae gen. nov., sp. nov., a novel member of the family Flavobacteriaceae isolated from the sediment of Mariana Trench.</title>
        <authorList>
            <person name="Zhang J."/>
            <person name="Xu X."/>
        </authorList>
    </citation>
    <scope>NUCLEOTIDE SEQUENCE</scope>
    <source>
        <strain evidence="2">MT3330</strain>
    </source>
</reference>
<name>A0A9E7D0L7_9FLAO</name>
<evidence type="ECO:0000256" key="1">
    <source>
        <dbReference type="SAM" id="Phobius"/>
    </source>
</evidence>
<sequence length="386" mass="46066">MSKEEEINKIHANFISKLEKHYGRFDSVNKKFESTSNSKIARDLFYSDSQFSRLINNTASEGELTRALRNVQRLLDVHELREKILKSGEKSKIFNFGNRSLLLAIGLLLITAIFLSFYYFRNNTDTLLTEHREEKKLRYEMLRWGFENNYVQPYVKLKELPEDCYYPCYKYQGRWKLKKEYKIPFFRERNGFHYVAKEVVMYARCMDERQDKGESFEGYEYQKHEIWYDKREIPLDSFLRKDLTTKLKNSYIESDFENDPNFVKIAYVHTFFRTEFKIDSNQIFRSGKAIGRDIEFVPREELEKQSISNEVLNELKNETNAIAKNLLEDFSKPITCNPTTAPSVDFNQIKQGDELSFDCQFSTGRFLVDYNKSYIFEDQYISTHCR</sequence>
<dbReference type="RefSeq" id="WP_255844892.1">
    <property type="nucleotide sequence ID" value="NZ_CP094358.1"/>
</dbReference>
<dbReference type="AlphaFoldDB" id="A0A9E7D0L7"/>
<feature type="transmembrane region" description="Helical" evidence="1">
    <location>
        <begin position="100"/>
        <end position="120"/>
    </location>
</feature>
<keyword evidence="1" id="KW-0472">Membrane</keyword>
<protein>
    <submittedName>
        <fullName evidence="2">Uncharacterized protein</fullName>
    </submittedName>
</protein>
<accession>A0A9E7D0L7</accession>